<dbReference type="CDD" id="cd07782">
    <property type="entry name" value="ASKHA_NBD_FGGY_D-RBK"/>
    <property type="match status" value="1"/>
</dbReference>
<proteinExistence type="inferred from homology"/>
<dbReference type="RefSeq" id="XP_022670223.1">
    <property type="nucleotide sequence ID" value="XM_022814488.1"/>
</dbReference>
<dbReference type="RefSeq" id="XP_022670232.1">
    <property type="nucleotide sequence ID" value="XM_022814497.1"/>
</dbReference>
<comment type="similarity">
    <text evidence="1">Belongs to the FGGY kinase family.</text>
</comment>
<dbReference type="EnsemblMetazoa" id="XM_022814511">
    <property type="protein sequence ID" value="XP_022670246"/>
    <property type="gene ID" value="LOC111254019"/>
</dbReference>
<dbReference type="RefSeq" id="XP_022670255.1">
    <property type="nucleotide sequence ID" value="XM_022814520.1"/>
</dbReference>
<dbReference type="OrthoDB" id="203824at2759"/>
<name>A0A7M7KV77_VARDE</name>
<dbReference type="RefSeq" id="XP_022670198.1">
    <property type="nucleotide sequence ID" value="XM_022814463.1"/>
</dbReference>
<dbReference type="RefSeq" id="XP_022670190.1">
    <property type="nucleotide sequence ID" value="XM_022814455.1"/>
</dbReference>
<keyword evidence="3" id="KW-0418">Kinase</keyword>
<evidence type="ECO:0000259" key="4">
    <source>
        <dbReference type="Pfam" id="PF00370"/>
    </source>
</evidence>
<dbReference type="PANTHER" id="PTHR43435:SF4">
    <property type="entry name" value="FGGY CARBOHYDRATE KINASE DOMAIN-CONTAINING PROTEIN"/>
    <property type="match status" value="1"/>
</dbReference>
<evidence type="ECO:0008006" key="8">
    <source>
        <dbReference type="Google" id="ProtNLM"/>
    </source>
</evidence>
<evidence type="ECO:0000256" key="1">
    <source>
        <dbReference type="ARBA" id="ARBA00009156"/>
    </source>
</evidence>
<dbReference type="InterPro" id="IPR006003">
    <property type="entry name" value="FGGY_RbtK-like"/>
</dbReference>
<dbReference type="InterPro" id="IPR018485">
    <property type="entry name" value="FGGY_C"/>
</dbReference>
<dbReference type="Pfam" id="PF00370">
    <property type="entry name" value="FGGY_N"/>
    <property type="match status" value="1"/>
</dbReference>
<dbReference type="EnsemblMetazoa" id="XM_022814447">
    <property type="protein sequence ID" value="XP_022670182"/>
    <property type="gene ID" value="LOC111254019"/>
</dbReference>
<dbReference type="RefSeq" id="XP_022670182.1">
    <property type="nucleotide sequence ID" value="XM_022814447.1"/>
</dbReference>
<dbReference type="GO" id="GO:0019321">
    <property type="term" value="P:pentose metabolic process"/>
    <property type="evidence" value="ECO:0007669"/>
    <property type="project" value="TreeGrafter"/>
</dbReference>
<dbReference type="InterPro" id="IPR018484">
    <property type="entry name" value="FGGY_N"/>
</dbReference>
<dbReference type="RefSeq" id="XP_022670214.1">
    <property type="nucleotide sequence ID" value="XM_022814479.1"/>
</dbReference>
<dbReference type="RefSeq" id="XP_022670246.1">
    <property type="nucleotide sequence ID" value="XM_022814511.1"/>
</dbReference>
<dbReference type="KEGG" id="vde:111254019"/>
<dbReference type="PIRSF" id="PIRSF000538">
    <property type="entry name" value="GlpK"/>
    <property type="match status" value="1"/>
</dbReference>
<organism evidence="6 7">
    <name type="scientific">Varroa destructor</name>
    <name type="common">Honeybee mite</name>
    <dbReference type="NCBI Taxonomy" id="109461"/>
    <lineage>
        <taxon>Eukaryota</taxon>
        <taxon>Metazoa</taxon>
        <taxon>Ecdysozoa</taxon>
        <taxon>Arthropoda</taxon>
        <taxon>Chelicerata</taxon>
        <taxon>Arachnida</taxon>
        <taxon>Acari</taxon>
        <taxon>Parasitiformes</taxon>
        <taxon>Mesostigmata</taxon>
        <taxon>Gamasina</taxon>
        <taxon>Dermanyssoidea</taxon>
        <taxon>Varroidae</taxon>
        <taxon>Varroa</taxon>
    </lineage>
</organism>
<dbReference type="GO" id="GO:0005737">
    <property type="term" value="C:cytoplasm"/>
    <property type="evidence" value="ECO:0007669"/>
    <property type="project" value="TreeGrafter"/>
</dbReference>
<sequence>MATSFVVGVDVGSRSARAALVTLRGNLVRKADRPLEVREQKGEIFEQNADQIWNAICECVREVVSSVSVDDIKGIGFDATCSLAIVDVEGRPVSVSADGDDRFNVIMWCDHRARDEAELINRGGYQVLRRVGGRISPEMEPPRLLWLKRHMPHSFQRIKHAFDLPDYLTYRATGSLSRSLCSLTCKWTYDAQKGWDKAFWREIGLEEIADNPEIIGKQNEVRYPGDFLGTLSKNAVKDLGLSSQTKVGASVIDAHAGVLGMLGAFAKGVSSEPTTRLCLIAGTSTCHMLLSKKEIFVNGVWGPYEGAIFPNLYLAEAGQSASGMFLDHLLMTHSRYNEALENSKRFGLHIVEFVTQILENMASSNRCSVDELTKDLHVYPDYHGNRSPLADPNMRGMISGLELSNTEEDLAILFLAGVQALAYQTKQIVDQLEKQGHRVESLLLCGGLINNPLYVAAHANVLQRPVLVPDENEVVLIGAAVLAARALGCFQDLWESMREMSGRATIRWPDQAVAELHSRRYKAFLILLDCQLAIRKVMNPIERASAY</sequence>
<dbReference type="RefSeq" id="XP_022670264.1">
    <property type="nucleotide sequence ID" value="XM_022814529.1"/>
</dbReference>
<evidence type="ECO:0000256" key="2">
    <source>
        <dbReference type="ARBA" id="ARBA00022679"/>
    </source>
</evidence>
<evidence type="ECO:0000256" key="3">
    <source>
        <dbReference type="ARBA" id="ARBA00022777"/>
    </source>
</evidence>
<dbReference type="InterPro" id="IPR000577">
    <property type="entry name" value="Carb_kinase_FGGY"/>
</dbReference>
<dbReference type="AlphaFoldDB" id="A0A7M7KV77"/>
<dbReference type="Proteomes" id="UP000594260">
    <property type="component" value="Unplaced"/>
</dbReference>
<dbReference type="InterPro" id="IPR043129">
    <property type="entry name" value="ATPase_NBD"/>
</dbReference>
<dbReference type="NCBIfam" id="TIGR01315">
    <property type="entry name" value="5C_CHO_kinase"/>
    <property type="match status" value="1"/>
</dbReference>
<dbReference type="EnsemblMetazoa" id="XM_022814506">
    <property type="protein sequence ID" value="XP_022670241"/>
    <property type="gene ID" value="LOC111254019"/>
</dbReference>
<dbReference type="InParanoid" id="A0A7M7KV77"/>
<dbReference type="FunCoup" id="A0A7M7KV77">
    <property type="interactions" value="200"/>
</dbReference>
<dbReference type="OMA" id="HKAMWHE"/>
<dbReference type="EnsemblMetazoa" id="XM_022814529">
    <property type="protein sequence ID" value="XP_022670264"/>
    <property type="gene ID" value="LOC111254019"/>
</dbReference>
<protein>
    <recommendedName>
        <fullName evidence="8">FGGY carbohydrate kinase domain-containing protein</fullName>
    </recommendedName>
</protein>
<evidence type="ECO:0000259" key="5">
    <source>
        <dbReference type="Pfam" id="PF02782"/>
    </source>
</evidence>
<accession>A0A7M7KV77</accession>
<keyword evidence="7" id="KW-1185">Reference proteome</keyword>
<dbReference type="GO" id="GO:0019150">
    <property type="term" value="F:D-ribulokinase activity"/>
    <property type="evidence" value="ECO:0007669"/>
    <property type="project" value="TreeGrafter"/>
</dbReference>
<reference evidence="6" key="1">
    <citation type="submission" date="2021-01" db="UniProtKB">
        <authorList>
            <consortium name="EnsemblMetazoa"/>
        </authorList>
    </citation>
    <scope>IDENTIFICATION</scope>
</reference>
<dbReference type="Gene3D" id="1.20.58.2240">
    <property type="match status" value="1"/>
</dbReference>
<dbReference type="Gene3D" id="3.30.420.40">
    <property type="match status" value="1"/>
</dbReference>
<dbReference type="EnsemblMetazoa" id="XM_022814463">
    <property type="protein sequence ID" value="XP_022670198"/>
    <property type="gene ID" value="LOC111254019"/>
</dbReference>
<dbReference type="Pfam" id="PF02782">
    <property type="entry name" value="FGGY_C"/>
    <property type="match status" value="1"/>
</dbReference>
<dbReference type="EnsemblMetazoa" id="XM_022814497">
    <property type="protein sequence ID" value="XP_022670232"/>
    <property type="gene ID" value="LOC111254019"/>
</dbReference>
<dbReference type="EnsemblMetazoa" id="XM_022814479">
    <property type="protein sequence ID" value="XP_022670214"/>
    <property type="gene ID" value="LOC111254019"/>
</dbReference>
<dbReference type="EnsemblMetazoa" id="XM_022814488">
    <property type="protein sequence ID" value="XP_022670223"/>
    <property type="gene ID" value="LOC111254019"/>
</dbReference>
<dbReference type="RefSeq" id="XP_022670204.1">
    <property type="nucleotide sequence ID" value="XM_022814469.1"/>
</dbReference>
<dbReference type="PANTHER" id="PTHR43435">
    <property type="entry name" value="RIBULOKINASE"/>
    <property type="match status" value="1"/>
</dbReference>
<dbReference type="GeneID" id="111254019"/>
<keyword evidence="2" id="KW-0808">Transferase</keyword>
<evidence type="ECO:0000313" key="6">
    <source>
        <dbReference type="EnsemblMetazoa" id="XP_022670241"/>
    </source>
</evidence>
<dbReference type="EnsemblMetazoa" id="XM_022814520">
    <property type="protein sequence ID" value="XP_022670255"/>
    <property type="gene ID" value="LOC111254019"/>
</dbReference>
<dbReference type="EnsemblMetazoa" id="XM_022814469">
    <property type="protein sequence ID" value="XP_022670204"/>
    <property type="gene ID" value="LOC111254019"/>
</dbReference>
<dbReference type="RefSeq" id="XP_022670241.1">
    <property type="nucleotide sequence ID" value="XM_022814506.1"/>
</dbReference>
<feature type="domain" description="Carbohydrate kinase FGGY N-terminal" evidence="4">
    <location>
        <begin position="6"/>
        <end position="260"/>
    </location>
</feature>
<dbReference type="EnsemblMetazoa" id="XM_022814455">
    <property type="protein sequence ID" value="XP_022670190"/>
    <property type="gene ID" value="LOC111254019"/>
</dbReference>
<dbReference type="SUPFAM" id="SSF53067">
    <property type="entry name" value="Actin-like ATPase domain"/>
    <property type="match status" value="2"/>
</dbReference>
<evidence type="ECO:0000313" key="7">
    <source>
        <dbReference type="Proteomes" id="UP000594260"/>
    </source>
</evidence>
<feature type="domain" description="Carbohydrate kinase FGGY C-terminal" evidence="5">
    <location>
        <begin position="279"/>
        <end position="486"/>
    </location>
</feature>